<sequence>MALSNNSNCNSSIIELLPSTVLDLIFGSSLLDQQDLINLSSTCKSFSYLAQKHLYRNLFINDYSIDVSHLDSFHHCWSFIKNSNAESCGFFTNLINISSTLSRNPYLYVFIENIFVDVQSVQSLNNPLFEALLSNIISNCTNPNFKIHHNNPHQFQSLKSLRSLENFLVLLPQSSFNLNFNSNTSFVTIDLSSYYNQKTTLLSNFNAVSNFDDDLKNLYREISIKSNRNQLLSLTLNYHQLDHNIFSFNDLIFQNLIQLPSIKKLNLNLNSLSDLTIFDNFNLINFPNLTEIKFSNISCTNKSLIDKIFQILFIDNNSSNLKYVFLKFNGLSPYYFFKNFEDINLFLNDLQDSNSYYGELLNSFNDLLINNKIKNNSNIKYLNLMFDQTRQNLLMVLFYQFLSFKYLNLNDNKTQFFRSKDIEICNCSICSNFIDNIERKLQSLNNEYCFSNYIKIQNNLKFLNEKQEILEKSVKRNKYYSDGIISSNYYNELLLNEIGDDNGNNNNNDYIVLLNHFYKPLYEKIRGCTSLSNLEKLIIGDCSLY</sequence>
<name>A0A1D2VDR6_9ASCO</name>
<feature type="domain" description="F-box" evidence="1">
    <location>
        <begin position="14"/>
        <end position="60"/>
    </location>
</feature>
<proteinExistence type="predicted"/>
<evidence type="ECO:0000259" key="1">
    <source>
        <dbReference type="Pfam" id="PF12937"/>
    </source>
</evidence>
<dbReference type="RefSeq" id="XP_020046082.1">
    <property type="nucleotide sequence ID" value="XM_020191914.1"/>
</dbReference>
<evidence type="ECO:0000313" key="3">
    <source>
        <dbReference type="Proteomes" id="UP000095038"/>
    </source>
</evidence>
<dbReference type="SUPFAM" id="SSF81383">
    <property type="entry name" value="F-box domain"/>
    <property type="match status" value="1"/>
</dbReference>
<keyword evidence="3" id="KW-1185">Reference proteome</keyword>
<reference evidence="3" key="1">
    <citation type="submission" date="2016-05" db="EMBL/GenBank/DDBJ databases">
        <title>Comparative genomics of biotechnologically important yeasts.</title>
        <authorList>
            <consortium name="DOE Joint Genome Institute"/>
            <person name="Riley R."/>
            <person name="Haridas S."/>
            <person name="Wolfe K.H."/>
            <person name="Lopes M.R."/>
            <person name="Hittinger C.T."/>
            <person name="Goker M."/>
            <person name="Salamov A."/>
            <person name="Wisecaver J."/>
            <person name="Long T.M."/>
            <person name="Aerts A.L."/>
            <person name="Barry K."/>
            <person name="Choi C."/>
            <person name="Clum A."/>
            <person name="Coughlan A.Y."/>
            <person name="Deshpande S."/>
            <person name="Douglass A.P."/>
            <person name="Hanson S.J."/>
            <person name="Klenk H.-P."/>
            <person name="Labutti K."/>
            <person name="Lapidus A."/>
            <person name="Lindquist E."/>
            <person name="Lipzen A."/>
            <person name="Meier-Kolthoff J.P."/>
            <person name="Ohm R.A."/>
            <person name="Otillar R.P."/>
            <person name="Pangilinan J."/>
            <person name="Peng Y."/>
            <person name="Rokas A."/>
            <person name="Rosa C.A."/>
            <person name="Scheuner C."/>
            <person name="Sibirny A.A."/>
            <person name="Slot J.C."/>
            <person name="Stielow J.B."/>
            <person name="Sun H."/>
            <person name="Kurtzman C.P."/>
            <person name="Blackwell M."/>
            <person name="Grigoriev I.V."/>
            <person name="Jeffries T.W."/>
        </authorList>
    </citation>
    <scope>NUCLEOTIDE SEQUENCE [LARGE SCALE GENOMIC DNA]</scope>
    <source>
        <strain evidence="3">DSM 1968</strain>
    </source>
</reference>
<dbReference type="AlphaFoldDB" id="A0A1D2VDR6"/>
<dbReference type="InParanoid" id="A0A1D2VDR6"/>
<dbReference type="InterPro" id="IPR036047">
    <property type="entry name" value="F-box-like_dom_sf"/>
</dbReference>
<dbReference type="Proteomes" id="UP000095038">
    <property type="component" value="Unassembled WGS sequence"/>
</dbReference>
<evidence type="ECO:0000313" key="2">
    <source>
        <dbReference type="EMBL" id="ODV59775.1"/>
    </source>
</evidence>
<dbReference type="InterPro" id="IPR001810">
    <property type="entry name" value="F-box_dom"/>
</dbReference>
<dbReference type="GeneID" id="30965550"/>
<dbReference type="CDD" id="cd09917">
    <property type="entry name" value="F-box_SF"/>
    <property type="match status" value="1"/>
</dbReference>
<dbReference type="Pfam" id="PF12937">
    <property type="entry name" value="F-box-like"/>
    <property type="match status" value="1"/>
</dbReference>
<protein>
    <recommendedName>
        <fullName evidence="1">F-box domain-containing protein</fullName>
    </recommendedName>
</protein>
<gene>
    <name evidence="2" type="ORF">ASCRUDRAFT_71286</name>
</gene>
<dbReference type="EMBL" id="KV454484">
    <property type="protein sequence ID" value="ODV59775.1"/>
    <property type="molecule type" value="Genomic_DNA"/>
</dbReference>
<organism evidence="2 3">
    <name type="scientific">Ascoidea rubescens DSM 1968</name>
    <dbReference type="NCBI Taxonomy" id="1344418"/>
    <lineage>
        <taxon>Eukaryota</taxon>
        <taxon>Fungi</taxon>
        <taxon>Dikarya</taxon>
        <taxon>Ascomycota</taxon>
        <taxon>Saccharomycotina</taxon>
        <taxon>Saccharomycetes</taxon>
        <taxon>Ascoideaceae</taxon>
        <taxon>Ascoidea</taxon>
    </lineage>
</organism>
<accession>A0A1D2VDR6</accession>